<name>A0A8T1V9H8_9STRA</name>
<comment type="caution">
    <text evidence="2">The sequence shown here is derived from an EMBL/GenBank/DDBJ whole genome shotgun (WGS) entry which is preliminary data.</text>
</comment>
<feature type="compositionally biased region" description="Basic and acidic residues" evidence="1">
    <location>
        <begin position="83"/>
        <end position="93"/>
    </location>
</feature>
<feature type="compositionally biased region" description="Basic residues" evidence="1">
    <location>
        <begin position="17"/>
        <end position="29"/>
    </location>
</feature>
<sequence>MASTAAPDEPKKPSSTRARKATPRSRTKKSATAEKEKKAPTPRRRASPRNLRKAQGAEQEKNNREEQGGAAADAPPAAAAPPVKEEKEQRQETSQEAAASSEEKTEADPQREAATKEEAELPPAHDTQLRRNYLQRVWVKPLGKLWSCTSYRQLQSTHPSQDDAVIRQIATNVEMESCQKSATRSQYVATMEQEIHKLMQFEMEQANASLYSNDAQGFGNVQTDAQVQPAVSGEMQGRYSQHQISQSRSYEYAQALAKAQEQEHANSFSRSSSFSTPRQSMNGGDTSFQSLMGNQTQGYASNGMQQQQQHSTPSRAMSMQNLHQMNMGNPTSSMTPPTSQSFSTQSNVSEMAGQGIPRTMMEAHQQQGNFQMQQQPIQQPGSIRPQPRVTNLEEFSAQIQHLDKSTLIDLLWSQRGALARWQNQAKQLELQLAAQRNAASNMGSPGFNSPYSSPMVGGGSFVNSNVSVEAEMQRARDRSASRMAHHQQMPPYSYGQQSNPTTDSYAQASGNWGENPQLYWERIRALKAAYADKLRAAQRALAHNTAPPNSVYSMKAQSMMQNIGLVLNILNEQPTNVQPRKFEVLNSIERFMQMSVIPIVQKVLSSGAVSQVTTGSPAPGSSSAMTASVATYSPGPAPTRDNNFGMDSNSRQDTDHQYSGTRWTPSSSIFNGGDTSRQPSRGVFTDVEPKSSTGGHNTTAINTPTQMMDGLTAVENSPSNAGEDYEPSNYVPMRAESDKVTNQPENAISQSRVYEAPTITPKGLCTSSLPAIESRPSAITEAQLSSVIPGGHGRDGNSSKLMDGSVDDTLNEFSELAYMGIEFGDPVAEGLVKENNPSNVVRKRGIEDV</sequence>
<dbReference type="AlphaFoldDB" id="A0A8T1V9H8"/>
<protein>
    <submittedName>
        <fullName evidence="2">Uncharacterized protein</fullName>
    </submittedName>
</protein>
<feature type="region of interest" description="Disordered" evidence="1">
    <location>
        <begin position="610"/>
        <end position="703"/>
    </location>
</feature>
<gene>
    <name evidence="2" type="ORF">PHYPSEUDO_010754</name>
</gene>
<feature type="compositionally biased region" description="Basic residues" evidence="1">
    <location>
        <begin position="40"/>
        <end position="52"/>
    </location>
</feature>
<feature type="compositionally biased region" description="Basic and acidic residues" evidence="1">
    <location>
        <begin position="101"/>
        <end position="119"/>
    </location>
</feature>
<feature type="compositionally biased region" description="Polar residues" evidence="1">
    <location>
        <begin position="657"/>
        <end position="679"/>
    </location>
</feature>
<feature type="compositionally biased region" description="Polar residues" evidence="1">
    <location>
        <begin position="690"/>
        <end position="703"/>
    </location>
</feature>
<reference evidence="2" key="1">
    <citation type="submission" date="2021-02" db="EMBL/GenBank/DDBJ databases">
        <authorList>
            <person name="Palmer J.M."/>
        </authorList>
    </citation>
    <scope>NUCLEOTIDE SEQUENCE</scope>
    <source>
        <strain evidence="2">SCRP734</strain>
    </source>
</reference>
<dbReference type="EMBL" id="JAGDFM010000467">
    <property type="protein sequence ID" value="KAG7377947.1"/>
    <property type="molecule type" value="Genomic_DNA"/>
</dbReference>
<feature type="compositionally biased region" description="Polar residues" evidence="1">
    <location>
        <begin position="276"/>
        <end position="315"/>
    </location>
</feature>
<accession>A0A8T1V9H8</accession>
<feature type="compositionally biased region" description="Polar residues" evidence="1">
    <location>
        <begin position="640"/>
        <end position="649"/>
    </location>
</feature>
<dbReference type="OrthoDB" id="168362at2759"/>
<keyword evidence="3" id="KW-1185">Reference proteome</keyword>
<evidence type="ECO:0000256" key="1">
    <source>
        <dbReference type="SAM" id="MobiDB-lite"/>
    </source>
</evidence>
<feature type="region of interest" description="Disordered" evidence="1">
    <location>
        <begin position="1"/>
        <end position="125"/>
    </location>
</feature>
<feature type="region of interest" description="Disordered" evidence="1">
    <location>
        <begin position="476"/>
        <end position="508"/>
    </location>
</feature>
<evidence type="ECO:0000313" key="3">
    <source>
        <dbReference type="Proteomes" id="UP000694044"/>
    </source>
</evidence>
<feature type="compositionally biased region" description="Polar residues" evidence="1">
    <location>
        <begin position="494"/>
        <end position="508"/>
    </location>
</feature>
<feature type="region of interest" description="Disordered" evidence="1">
    <location>
        <begin position="261"/>
        <end position="315"/>
    </location>
</feature>
<feature type="compositionally biased region" description="Low complexity" evidence="1">
    <location>
        <begin position="70"/>
        <end position="82"/>
    </location>
</feature>
<feature type="compositionally biased region" description="Polar residues" evidence="1">
    <location>
        <begin position="610"/>
        <end position="631"/>
    </location>
</feature>
<evidence type="ECO:0000313" key="2">
    <source>
        <dbReference type="EMBL" id="KAG7377947.1"/>
    </source>
</evidence>
<feature type="compositionally biased region" description="Basic and acidic residues" evidence="1">
    <location>
        <begin position="58"/>
        <end position="67"/>
    </location>
</feature>
<proteinExistence type="predicted"/>
<organism evidence="2 3">
    <name type="scientific">Phytophthora pseudosyringae</name>
    <dbReference type="NCBI Taxonomy" id="221518"/>
    <lineage>
        <taxon>Eukaryota</taxon>
        <taxon>Sar</taxon>
        <taxon>Stramenopiles</taxon>
        <taxon>Oomycota</taxon>
        <taxon>Peronosporomycetes</taxon>
        <taxon>Peronosporales</taxon>
        <taxon>Peronosporaceae</taxon>
        <taxon>Phytophthora</taxon>
    </lineage>
</organism>
<dbReference type="Proteomes" id="UP000694044">
    <property type="component" value="Unassembled WGS sequence"/>
</dbReference>